<evidence type="ECO:0000256" key="10">
    <source>
        <dbReference type="SAM" id="SignalP"/>
    </source>
</evidence>
<dbReference type="InterPro" id="IPR006665">
    <property type="entry name" value="OmpA-like"/>
</dbReference>
<dbReference type="GO" id="GO:0051301">
    <property type="term" value="P:cell division"/>
    <property type="evidence" value="ECO:0007669"/>
    <property type="project" value="UniProtKB-KW"/>
</dbReference>
<evidence type="ECO:0000256" key="5">
    <source>
        <dbReference type="ARBA" id="ARBA00023237"/>
    </source>
</evidence>
<dbReference type="InterPro" id="IPR039001">
    <property type="entry name" value="Pal"/>
</dbReference>
<evidence type="ECO:0000256" key="3">
    <source>
        <dbReference type="ARBA" id="ARBA00023136"/>
    </source>
</evidence>
<name>A0A7W0C8Q0_9BACT</name>
<evidence type="ECO:0000256" key="9">
    <source>
        <dbReference type="SAM" id="Coils"/>
    </source>
</evidence>
<evidence type="ECO:0000256" key="2">
    <source>
        <dbReference type="ARBA" id="ARBA00022729"/>
    </source>
</evidence>
<evidence type="ECO:0000256" key="1">
    <source>
        <dbReference type="ARBA" id="ARBA00022618"/>
    </source>
</evidence>
<evidence type="ECO:0000313" key="13">
    <source>
        <dbReference type="Proteomes" id="UP000525298"/>
    </source>
</evidence>
<dbReference type="EMBL" id="JACDUS010000003">
    <property type="protein sequence ID" value="MBA2881233.1"/>
    <property type="molecule type" value="Genomic_DNA"/>
</dbReference>
<gene>
    <name evidence="8" type="primary">pal</name>
    <name evidence="12" type="ORF">HNR65_001559</name>
</gene>
<comment type="similarity">
    <text evidence="8">Belongs to the Pal lipoprotein family.</text>
</comment>
<keyword evidence="5 8" id="KW-0998">Cell outer membrane</keyword>
<dbReference type="InterPro" id="IPR050330">
    <property type="entry name" value="Bact_OuterMem_StrucFunc"/>
</dbReference>
<feature type="coiled-coil region" evidence="9">
    <location>
        <begin position="46"/>
        <end position="92"/>
    </location>
</feature>
<dbReference type="CDD" id="cd07185">
    <property type="entry name" value="OmpA_C-like"/>
    <property type="match status" value="1"/>
</dbReference>
<keyword evidence="6 8" id="KW-0449">Lipoprotein</keyword>
<dbReference type="HAMAP" id="MF_02204">
    <property type="entry name" value="Pal"/>
    <property type="match status" value="1"/>
</dbReference>
<feature type="signal peptide" evidence="10">
    <location>
        <begin position="1"/>
        <end position="29"/>
    </location>
</feature>
<keyword evidence="2 8" id="KW-0732">Signal</keyword>
<dbReference type="SUPFAM" id="SSF103088">
    <property type="entry name" value="OmpA-like"/>
    <property type="match status" value="1"/>
</dbReference>
<dbReference type="PANTHER" id="PTHR30329:SF21">
    <property type="entry name" value="LIPOPROTEIN YIAD-RELATED"/>
    <property type="match status" value="1"/>
</dbReference>
<dbReference type="Pfam" id="PF00691">
    <property type="entry name" value="OmpA"/>
    <property type="match status" value="1"/>
</dbReference>
<comment type="subcellular location">
    <subcellularLocation>
        <location evidence="8">Cell outer membrane</location>
        <topology evidence="8">Lipid-anchor</topology>
    </subcellularLocation>
</comment>
<dbReference type="PANTHER" id="PTHR30329">
    <property type="entry name" value="STATOR ELEMENT OF FLAGELLAR MOTOR COMPLEX"/>
    <property type="match status" value="1"/>
</dbReference>
<dbReference type="PROSITE" id="PS51123">
    <property type="entry name" value="OMPA_2"/>
    <property type="match status" value="1"/>
</dbReference>
<evidence type="ECO:0000259" key="11">
    <source>
        <dbReference type="PROSITE" id="PS51123"/>
    </source>
</evidence>
<evidence type="ECO:0000256" key="4">
    <source>
        <dbReference type="ARBA" id="ARBA00023139"/>
    </source>
</evidence>
<keyword evidence="9" id="KW-0175">Coiled coil</keyword>
<keyword evidence="1" id="KW-0132">Cell division</keyword>
<keyword evidence="7" id="KW-0131">Cell cycle</keyword>
<sequence length="199" mass="22329">MLKKNHIQSLLLCILVLSLVMVVSCGKQAPGPGDAADQPGMTESELSDAERAAREEARQAAIEEQEIEARRKAQQEARLTEAEARQQFVNEKVYFGFDDSALSPEARDALRDKIRWLRANPDQCVILEGHCDERGTDEYNLALGSRRAESVKNFIVKSGIDASRLSTISYGEERPAVEGSNEEAWAKNRRAEFQFTRCR</sequence>
<dbReference type="PROSITE" id="PS51257">
    <property type="entry name" value="PROKAR_LIPOPROTEIN"/>
    <property type="match status" value="1"/>
</dbReference>
<keyword evidence="3 8" id="KW-0472">Membrane</keyword>
<comment type="caution">
    <text evidence="12">The sequence shown here is derived from an EMBL/GenBank/DDBJ whole genome shotgun (WGS) entry which is preliminary data.</text>
</comment>
<dbReference type="Proteomes" id="UP000525298">
    <property type="component" value="Unassembled WGS sequence"/>
</dbReference>
<dbReference type="AlphaFoldDB" id="A0A7W0C8Q0"/>
<keyword evidence="4 8" id="KW-0564">Palmitate</keyword>
<evidence type="ECO:0000256" key="6">
    <source>
        <dbReference type="ARBA" id="ARBA00023288"/>
    </source>
</evidence>
<evidence type="ECO:0000256" key="8">
    <source>
        <dbReference type="HAMAP-Rule" id="MF_02204"/>
    </source>
</evidence>
<dbReference type="PRINTS" id="PR01021">
    <property type="entry name" value="OMPADOMAIN"/>
</dbReference>
<dbReference type="GO" id="GO:0009279">
    <property type="term" value="C:cell outer membrane"/>
    <property type="evidence" value="ECO:0007669"/>
    <property type="project" value="UniProtKB-SubCell"/>
</dbReference>
<proteinExistence type="inferred from homology"/>
<evidence type="ECO:0000256" key="7">
    <source>
        <dbReference type="ARBA" id="ARBA00023306"/>
    </source>
</evidence>
<accession>A0A7W0C8Q0</accession>
<dbReference type="NCBIfam" id="TIGR02802">
    <property type="entry name" value="Pal_lipo"/>
    <property type="match status" value="1"/>
</dbReference>
<dbReference type="Gene3D" id="3.30.1330.60">
    <property type="entry name" value="OmpA-like domain"/>
    <property type="match status" value="1"/>
</dbReference>
<feature type="chain" id="PRO_5031447178" description="Peptidoglycan-associated lipoprotein" evidence="10">
    <location>
        <begin position="30"/>
        <end position="199"/>
    </location>
</feature>
<dbReference type="InterPro" id="IPR036737">
    <property type="entry name" value="OmpA-like_sf"/>
</dbReference>
<evidence type="ECO:0000313" key="12">
    <source>
        <dbReference type="EMBL" id="MBA2881233.1"/>
    </source>
</evidence>
<dbReference type="InterPro" id="IPR006664">
    <property type="entry name" value="OMP_bac"/>
</dbReference>
<feature type="domain" description="OmpA-like" evidence="11">
    <location>
        <begin position="82"/>
        <end position="199"/>
    </location>
</feature>
<organism evidence="12 13">
    <name type="scientific">Desulfosalsimonas propionicica</name>
    <dbReference type="NCBI Taxonomy" id="332175"/>
    <lineage>
        <taxon>Bacteria</taxon>
        <taxon>Pseudomonadati</taxon>
        <taxon>Thermodesulfobacteriota</taxon>
        <taxon>Desulfobacteria</taxon>
        <taxon>Desulfobacterales</taxon>
        <taxon>Desulfosalsimonadaceae</taxon>
        <taxon>Desulfosalsimonas</taxon>
    </lineage>
</organism>
<keyword evidence="13" id="KW-1185">Reference proteome</keyword>
<dbReference type="InterPro" id="IPR014169">
    <property type="entry name" value="Pal_lipo_C"/>
</dbReference>
<protein>
    <recommendedName>
        <fullName evidence="8">Peptidoglycan-associated lipoprotein</fullName>
        <shortName evidence="8">PAL</shortName>
    </recommendedName>
</protein>
<reference evidence="12 13" key="1">
    <citation type="submission" date="2020-07" db="EMBL/GenBank/DDBJ databases">
        <title>Genomic Encyclopedia of Type Strains, Phase IV (KMG-IV): sequencing the most valuable type-strain genomes for metagenomic binning, comparative biology and taxonomic classification.</title>
        <authorList>
            <person name="Goeker M."/>
        </authorList>
    </citation>
    <scope>NUCLEOTIDE SEQUENCE [LARGE SCALE GENOMIC DNA]</scope>
    <source>
        <strain evidence="12 13">DSM 17721</strain>
    </source>
</reference>
<dbReference type="RefSeq" id="WP_232364690.1">
    <property type="nucleotide sequence ID" value="NZ_JACDUS010000003.1"/>
</dbReference>